<feature type="transmembrane region" description="Helical" evidence="7">
    <location>
        <begin position="99"/>
        <end position="122"/>
    </location>
</feature>
<proteinExistence type="inferred from homology"/>
<evidence type="ECO:0000256" key="1">
    <source>
        <dbReference type="ARBA" id="ARBA00004651"/>
    </source>
</evidence>
<evidence type="ECO:0000259" key="9">
    <source>
        <dbReference type="Pfam" id="PF07662"/>
    </source>
</evidence>
<organism evidence="11 12">
    <name type="scientific">Candidatus Thiomargarita nelsonii</name>
    <dbReference type="NCBI Taxonomy" id="1003181"/>
    <lineage>
        <taxon>Bacteria</taxon>
        <taxon>Pseudomonadati</taxon>
        <taxon>Pseudomonadota</taxon>
        <taxon>Gammaproteobacteria</taxon>
        <taxon>Thiotrichales</taxon>
        <taxon>Thiotrichaceae</taxon>
        <taxon>Thiomargarita</taxon>
    </lineage>
</organism>
<dbReference type="AlphaFoldDB" id="A0A0A6PA01"/>
<dbReference type="Pfam" id="PF01773">
    <property type="entry name" value="Nucleos_tra2_N"/>
    <property type="match status" value="1"/>
</dbReference>
<comment type="similarity">
    <text evidence="2">Belongs to the concentrative nucleoside transporter (CNT) (TC 2.A.41) family.</text>
</comment>
<keyword evidence="12" id="KW-1185">Reference proteome</keyword>
<evidence type="ECO:0000256" key="4">
    <source>
        <dbReference type="ARBA" id="ARBA00022692"/>
    </source>
</evidence>
<comment type="subcellular location">
    <subcellularLocation>
        <location evidence="1">Cell membrane</location>
        <topology evidence="1">Multi-pass membrane protein</topology>
    </subcellularLocation>
</comment>
<dbReference type="PANTHER" id="PTHR10590:SF4">
    <property type="entry name" value="SOLUTE CARRIER FAMILY 28 MEMBER 3"/>
    <property type="match status" value="1"/>
</dbReference>
<dbReference type="EMBL" id="JSZA02000162">
    <property type="protein sequence ID" value="KHD07610.1"/>
    <property type="molecule type" value="Genomic_DNA"/>
</dbReference>
<feature type="transmembrane region" description="Helical" evidence="7">
    <location>
        <begin position="393"/>
        <end position="415"/>
    </location>
</feature>
<feature type="transmembrane region" description="Helical" evidence="7">
    <location>
        <begin position="142"/>
        <end position="165"/>
    </location>
</feature>
<feature type="transmembrane region" description="Helical" evidence="7">
    <location>
        <begin position="29"/>
        <end position="47"/>
    </location>
</feature>
<dbReference type="GO" id="GO:0015293">
    <property type="term" value="F:symporter activity"/>
    <property type="evidence" value="ECO:0007669"/>
    <property type="project" value="TreeGrafter"/>
</dbReference>
<keyword evidence="3" id="KW-1003">Cell membrane</keyword>
<reference evidence="11 12" key="1">
    <citation type="journal article" date="2016" name="Front. Microbiol.">
        <title>Single-Cell (Meta-)Genomics of a Dimorphic Candidatus Thiomargarita nelsonii Reveals Genomic Plasticity.</title>
        <authorList>
            <person name="Flood B.E."/>
            <person name="Fliss P."/>
            <person name="Jones D.S."/>
            <person name="Dick G.J."/>
            <person name="Jain S."/>
            <person name="Kaster A.K."/>
            <person name="Winkel M."/>
            <person name="Mussmann M."/>
            <person name="Bailey J."/>
        </authorList>
    </citation>
    <scope>NUCLEOTIDE SEQUENCE [LARGE SCALE GENOMIC DNA]</scope>
    <source>
        <strain evidence="11">Hydrate Ridge</strain>
    </source>
</reference>
<feature type="transmembrane region" description="Helical" evidence="7">
    <location>
        <begin position="264"/>
        <end position="285"/>
    </location>
</feature>
<dbReference type="PANTHER" id="PTHR10590">
    <property type="entry name" value="SODIUM/NUCLEOSIDE COTRANSPORTER"/>
    <property type="match status" value="1"/>
</dbReference>
<dbReference type="GO" id="GO:0005337">
    <property type="term" value="F:nucleoside transmembrane transporter activity"/>
    <property type="evidence" value="ECO:0007669"/>
    <property type="project" value="InterPro"/>
</dbReference>
<evidence type="ECO:0000313" key="12">
    <source>
        <dbReference type="Proteomes" id="UP000030428"/>
    </source>
</evidence>
<dbReference type="InterPro" id="IPR008276">
    <property type="entry name" value="C_nuclsd_transpt"/>
</dbReference>
<keyword evidence="4 7" id="KW-0812">Transmembrane</keyword>
<evidence type="ECO:0000259" key="10">
    <source>
        <dbReference type="Pfam" id="PF07670"/>
    </source>
</evidence>
<evidence type="ECO:0000256" key="6">
    <source>
        <dbReference type="ARBA" id="ARBA00023136"/>
    </source>
</evidence>
<dbReference type="InterPro" id="IPR011657">
    <property type="entry name" value="CNT_C_dom"/>
</dbReference>
<dbReference type="Pfam" id="PF07670">
    <property type="entry name" value="Gate"/>
    <property type="match status" value="1"/>
</dbReference>
<dbReference type="InterPro" id="IPR002668">
    <property type="entry name" value="CNT_N_dom"/>
</dbReference>
<dbReference type="InterPro" id="IPR011642">
    <property type="entry name" value="Gate_dom"/>
</dbReference>
<feature type="transmembrane region" description="Helical" evidence="7">
    <location>
        <begin position="297"/>
        <end position="316"/>
    </location>
</feature>
<dbReference type="Pfam" id="PF07662">
    <property type="entry name" value="Nucleos_tra2_C"/>
    <property type="match status" value="1"/>
</dbReference>
<keyword evidence="6 7" id="KW-0472">Membrane</keyword>
<accession>A0A0A6PA01</accession>
<gene>
    <name evidence="11" type="ORF">PN36_26970</name>
</gene>
<evidence type="ECO:0000256" key="2">
    <source>
        <dbReference type="ARBA" id="ARBA00009033"/>
    </source>
</evidence>
<evidence type="ECO:0000256" key="5">
    <source>
        <dbReference type="ARBA" id="ARBA00022989"/>
    </source>
</evidence>
<keyword evidence="5 7" id="KW-1133">Transmembrane helix</keyword>
<feature type="domain" description="Concentrative nucleoside transporter C-terminal" evidence="9">
    <location>
        <begin position="210"/>
        <end position="413"/>
    </location>
</feature>
<dbReference type="GO" id="GO:0005886">
    <property type="term" value="C:plasma membrane"/>
    <property type="evidence" value="ECO:0007669"/>
    <property type="project" value="UniProtKB-SubCell"/>
</dbReference>
<feature type="transmembrane region" description="Helical" evidence="7">
    <location>
        <begin position="358"/>
        <end position="381"/>
    </location>
</feature>
<comment type="caution">
    <text evidence="11">The sequence shown here is derived from an EMBL/GenBank/DDBJ whole genome shotgun (WGS) entry which is preliminary data.</text>
</comment>
<feature type="transmembrane region" description="Helical" evidence="7">
    <location>
        <begin position="177"/>
        <end position="199"/>
    </location>
</feature>
<evidence type="ECO:0000259" key="8">
    <source>
        <dbReference type="Pfam" id="PF01773"/>
    </source>
</evidence>
<evidence type="ECO:0000313" key="11">
    <source>
        <dbReference type="EMBL" id="KHD07610.1"/>
    </source>
</evidence>
<protein>
    <submittedName>
        <fullName evidence="11">Nucleoside:proton symporter</fullName>
    </submittedName>
</protein>
<evidence type="ECO:0000256" key="7">
    <source>
        <dbReference type="SAM" id="Phobius"/>
    </source>
</evidence>
<feature type="domain" description="Concentrative nucleoside transporter N-terminal" evidence="8">
    <location>
        <begin position="8"/>
        <end position="81"/>
    </location>
</feature>
<feature type="domain" description="Nucleoside transporter/FeoB GTPase Gate" evidence="10">
    <location>
        <begin position="102"/>
        <end position="202"/>
    </location>
</feature>
<sequence>MIIIQGFFGLFAILLIAYAFSEARKAILFKPLIIAIFIHAILAIIFLKLPVFKEFFLLLNQLVRALETATTTGTTFVFGYLGGGEAPFEIETGKEGQMFLLAFKALPLVLVMSALSYILYYYRILPAIVKSFSYLLQKTLNVSGSVGLSVAANALIGMVESPLLIKPYLKNMTRGEIFSVMVAGMSTIAGSVMILYANILSTRVPDAMGHILTASVLNVISTLIISMLMIPHQNDLQSEKIKLPKMADSAMDAIVKGTSDGVKLLINIIAMLIVLVALVSLINQGLHFLPEINNQPITLQGILGVIMAPLTFFIGIPYSEILTTGSLMGTKVVLNELIAYIDLLNLPADALQDRSKIIMTYAMCGFANIGSLGIIIGGMTAMSPEKRDEIISLGVKSVFAGVLATCFTAAVVGLII</sequence>
<evidence type="ECO:0000256" key="3">
    <source>
        <dbReference type="ARBA" id="ARBA00022475"/>
    </source>
</evidence>
<dbReference type="Proteomes" id="UP000030428">
    <property type="component" value="Unassembled WGS sequence"/>
</dbReference>
<feature type="transmembrane region" description="Helical" evidence="7">
    <location>
        <begin position="211"/>
        <end position="230"/>
    </location>
</feature>
<name>A0A0A6PA01_9GAMM</name>